<dbReference type="Pfam" id="PF00135">
    <property type="entry name" value="COesterase"/>
    <property type="match status" value="1"/>
</dbReference>
<comment type="caution">
    <text evidence="4">The sequence shown here is derived from an EMBL/GenBank/DDBJ whole genome shotgun (WGS) entry which is preliminary data.</text>
</comment>
<keyword evidence="2" id="KW-0732">Signal</keyword>
<reference evidence="4" key="1">
    <citation type="submission" date="2021-03" db="EMBL/GenBank/DDBJ databases">
        <title>Chromosome level genome of the anhydrobiotic midge Polypedilum vanderplanki.</title>
        <authorList>
            <person name="Yoshida Y."/>
            <person name="Kikawada T."/>
            <person name="Gusev O."/>
        </authorList>
    </citation>
    <scope>NUCLEOTIDE SEQUENCE</scope>
    <source>
        <strain evidence="4">NIAS01</strain>
        <tissue evidence="4">Whole body or cell culture</tissue>
    </source>
</reference>
<dbReference type="EMBL" id="JADBJN010000002">
    <property type="protein sequence ID" value="KAG5676471.1"/>
    <property type="molecule type" value="Genomic_DNA"/>
</dbReference>
<evidence type="ECO:0000256" key="1">
    <source>
        <dbReference type="ARBA" id="ARBA00023180"/>
    </source>
</evidence>
<dbReference type="InterPro" id="IPR050309">
    <property type="entry name" value="Type-B_Carboxylest/Lipase"/>
</dbReference>
<name>A0A9J6C382_POLVA</name>
<organism evidence="4 5">
    <name type="scientific">Polypedilum vanderplanki</name>
    <name type="common">Sleeping chironomid midge</name>
    <dbReference type="NCBI Taxonomy" id="319348"/>
    <lineage>
        <taxon>Eukaryota</taxon>
        <taxon>Metazoa</taxon>
        <taxon>Ecdysozoa</taxon>
        <taxon>Arthropoda</taxon>
        <taxon>Hexapoda</taxon>
        <taxon>Insecta</taxon>
        <taxon>Pterygota</taxon>
        <taxon>Neoptera</taxon>
        <taxon>Endopterygota</taxon>
        <taxon>Diptera</taxon>
        <taxon>Nematocera</taxon>
        <taxon>Chironomoidea</taxon>
        <taxon>Chironomidae</taxon>
        <taxon>Chironominae</taxon>
        <taxon>Polypedilum</taxon>
        <taxon>Polypedilum</taxon>
    </lineage>
</organism>
<keyword evidence="1" id="KW-0325">Glycoprotein</keyword>
<keyword evidence="5" id="KW-1185">Reference proteome</keyword>
<dbReference type="PANTHER" id="PTHR11559">
    <property type="entry name" value="CARBOXYLESTERASE"/>
    <property type="match status" value="1"/>
</dbReference>
<dbReference type="AlphaFoldDB" id="A0A9J6C382"/>
<dbReference type="Gene3D" id="3.40.50.1820">
    <property type="entry name" value="alpha/beta hydrolase"/>
    <property type="match status" value="1"/>
</dbReference>
<feature type="domain" description="Carboxylesterase type B" evidence="3">
    <location>
        <begin position="23"/>
        <end position="554"/>
    </location>
</feature>
<feature type="signal peptide" evidence="2">
    <location>
        <begin position="1"/>
        <end position="17"/>
    </location>
</feature>
<dbReference type="PROSITE" id="PS00941">
    <property type="entry name" value="CARBOXYLESTERASE_B_2"/>
    <property type="match status" value="1"/>
</dbReference>
<dbReference type="InterPro" id="IPR019819">
    <property type="entry name" value="Carboxylesterase_B_CS"/>
</dbReference>
<feature type="chain" id="PRO_5039925660" description="Carboxylesterase type B domain-containing protein" evidence="2">
    <location>
        <begin position="18"/>
        <end position="568"/>
    </location>
</feature>
<dbReference type="Proteomes" id="UP001107558">
    <property type="component" value="Chromosome 2"/>
</dbReference>
<evidence type="ECO:0000256" key="2">
    <source>
        <dbReference type="SAM" id="SignalP"/>
    </source>
</evidence>
<gene>
    <name evidence="4" type="ORF">PVAND_006303</name>
</gene>
<dbReference type="SUPFAM" id="SSF53474">
    <property type="entry name" value="alpha/beta-Hydrolases"/>
    <property type="match status" value="1"/>
</dbReference>
<evidence type="ECO:0000259" key="3">
    <source>
        <dbReference type="Pfam" id="PF00135"/>
    </source>
</evidence>
<dbReference type="InterPro" id="IPR002018">
    <property type="entry name" value="CarbesteraseB"/>
</dbReference>
<evidence type="ECO:0000313" key="5">
    <source>
        <dbReference type="Proteomes" id="UP001107558"/>
    </source>
</evidence>
<dbReference type="OrthoDB" id="19653at2759"/>
<sequence length="568" mass="65017">MKEILICVFYFTSLTFARTSPELEVNLTEGKILGRFKTSNSGRTIRAFMGIPFAEPPINDLRFRAPFKKKPWRPNTLVTQKEPNKCPQVNQHVFEGNEDCLYLNVYAPEVKFKEKYPVIVFFHGGSFLTGSGGISEHGPDYFLDTDVILVVGNYRLGALGFLSTEDEYSPGNYGLKDQVALLRWVNENIESFGGDINLITIFGESVGGSSVNFHMISPLSQNLFHRGISQSGTLQSFWADPLQNGIAKERAEKVAKSLNCSDIENSEVIMNCLRNQSTESLTNSIFTFGDMLEYTSPFLPVMENLTQTIEEPFITVETFKYNNIAKKIPWLVGINSEEGALVSSFLYSDDGVKLFEWTDKIPKYLGYDHLDEFDQEEITKEIREFYFNNEAITYAKFENITNLLTDGGGYFGMFDVLEARLKNNHLDNTFVYFYSHKGGASFTEVTGRQKFLGTSHMDELLNLFPLYESQQFYSSAPTDFDRALQKIMPNLWVNFARTGNPNLGHVNPFTHSDQFWKSAKNFPLDYMRIGNENGKSRRLLEMKNGLLTERVEFWRRLKSNYPIIQWKL</sequence>
<proteinExistence type="predicted"/>
<evidence type="ECO:0000313" key="4">
    <source>
        <dbReference type="EMBL" id="KAG5676471.1"/>
    </source>
</evidence>
<dbReference type="InterPro" id="IPR029058">
    <property type="entry name" value="AB_hydrolase_fold"/>
</dbReference>
<accession>A0A9J6C382</accession>
<protein>
    <recommendedName>
        <fullName evidence="3">Carboxylesterase type B domain-containing protein</fullName>
    </recommendedName>
</protein>